<dbReference type="FunFam" id="3.30.40.10:FF:000201">
    <property type="entry name" value="Histone-lysine N-methyltransferase"/>
    <property type="match status" value="1"/>
</dbReference>
<dbReference type="InterPro" id="IPR019786">
    <property type="entry name" value="Zinc_finger_PHD-type_CS"/>
</dbReference>
<dbReference type="FunFam" id="2.30.30.140:FF:000059">
    <property type="entry name" value="Histone-lysine N-methyltransferase"/>
    <property type="match status" value="1"/>
</dbReference>
<dbReference type="FunFam" id="3.30.40.10:FF:000106">
    <property type="entry name" value="Histone-lysine N-methyltransferase"/>
    <property type="match status" value="1"/>
</dbReference>
<evidence type="ECO:0000256" key="10">
    <source>
        <dbReference type="ARBA" id="ARBA00022691"/>
    </source>
</evidence>
<dbReference type="Pfam" id="PF00628">
    <property type="entry name" value="PHD"/>
    <property type="match status" value="1"/>
</dbReference>
<dbReference type="PROSITE" id="PS50812">
    <property type="entry name" value="PWWP"/>
    <property type="match status" value="2"/>
</dbReference>
<evidence type="ECO:0000256" key="6">
    <source>
        <dbReference type="ARBA" id="ARBA00022499"/>
    </source>
</evidence>
<evidence type="ECO:0000256" key="20">
    <source>
        <dbReference type="ARBA" id="ARBA00023242"/>
    </source>
</evidence>
<dbReference type="SUPFAM" id="SSF57903">
    <property type="entry name" value="FYVE/PHD zinc finger"/>
    <property type="match status" value="3"/>
</dbReference>
<organism evidence="32 33">
    <name type="scientific">Scophthalmus maximus</name>
    <name type="common">Turbot</name>
    <name type="synonym">Psetta maxima</name>
    <dbReference type="NCBI Taxonomy" id="52904"/>
    <lineage>
        <taxon>Eukaryota</taxon>
        <taxon>Metazoa</taxon>
        <taxon>Chordata</taxon>
        <taxon>Craniata</taxon>
        <taxon>Vertebrata</taxon>
        <taxon>Euteleostomi</taxon>
        <taxon>Actinopterygii</taxon>
        <taxon>Neopterygii</taxon>
        <taxon>Teleostei</taxon>
        <taxon>Neoteleostei</taxon>
        <taxon>Acanthomorphata</taxon>
        <taxon>Carangaria</taxon>
        <taxon>Pleuronectiformes</taxon>
        <taxon>Pleuronectoidei</taxon>
        <taxon>Scophthalmidae</taxon>
        <taxon>Scophthalmus</taxon>
    </lineage>
</organism>
<dbReference type="SMART" id="SM00570">
    <property type="entry name" value="AWS"/>
    <property type="match status" value="1"/>
</dbReference>
<dbReference type="PROSITE" id="PS51215">
    <property type="entry name" value="AWS"/>
    <property type="match status" value="1"/>
</dbReference>
<dbReference type="InterPro" id="IPR047432">
    <property type="entry name" value="PHD5_NSD1"/>
</dbReference>
<feature type="domain" description="PWWP" evidence="29">
    <location>
        <begin position="801"/>
        <end position="863"/>
    </location>
</feature>
<feature type="compositionally biased region" description="Acidic residues" evidence="26">
    <location>
        <begin position="1558"/>
        <end position="1573"/>
    </location>
</feature>
<keyword evidence="9 32" id="KW-0808">Transferase</keyword>
<evidence type="ECO:0000256" key="3">
    <source>
        <dbReference type="ARBA" id="ARBA00018028"/>
    </source>
</evidence>
<keyword evidence="20" id="KW-0539">Nucleus</keyword>
<dbReference type="Pfam" id="PF11708">
    <property type="entry name" value="Slu7"/>
    <property type="match status" value="1"/>
</dbReference>
<keyword evidence="7" id="KW-0597">Phosphoprotein</keyword>
<reference evidence="32 33" key="1">
    <citation type="submission" date="2017-12" db="EMBL/GenBank/DDBJ databases">
        <title>Integrating genomic resources of turbot (Scophthalmus maximus) in depth evaluation of genetic and physical mapping variation across individuals.</title>
        <authorList>
            <person name="Martinez P."/>
        </authorList>
    </citation>
    <scope>NUCLEOTIDE SEQUENCE [LARGE SCALE GENOMIC DNA]</scope>
</reference>
<evidence type="ECO:0000256" key="4">
    <source>
        <dbReference type="ARBA" id="ARBA00022454"/>
    </source>
</evidence>
<keyword evidence="8 32" id="KW-0489">Methyltransferase</keyword>
<dbReference type="Gene3D" id="2.170.270.10">
    <property type="entry name" value="SET domain"/>
    <property type="match status" value="1"/>
</dbReference>
<dbReference type="Gene3D" id="3.30.40.10">
    <property type="entry name" value="Zinc/RING finger domain, C3HC4 (zinc finger)"/>
    <property type="match status" value="4"/>
</dbReference>
<evidence type="ECO:0000256" key="21">
    <source>
        <dbReference type="ARBA" id="ARBA00050654"/>
    </source>
</evidence>
<dbReference type="EMBL" id="CP026255">
    <property type="protein sequence ID" value="AWP12195.1"/>
    <property type="molecule type" value="Genomic_DNA"/>
</dbReference>
<dbReference type="CDD" id="cd15659">
    <property type="entry name" value="PHD5_NSD1"/>
    <property type="match status" value="1"/>
</dbReference>
<feature type="region of interest" description="Disordered" evidence="26">
    <location>
        <begin position="374"/>
        <end position="429"/>
    </location>
</feature>
<evidence type="ECO:0000256" key="15">
    <source>
        <dbReference type="ARBA" id="ARBA00022843"/>
    </source>
</evidence>
<feature type="compositionally biased region" description="Low complexity" evidence="26">
    <location>
        <begin position="540"/>
        <end position="549"/>
    </location>
</feature>
<evidence type="ECO:0000256" key="25">
    <source>
        <dbReference type="PROSITE-ProRule" id="PRU00146"/>
    </source>
</evidence>
<dbReference type="SUPFAM" id="SSF82199">
    <property type="entry name" value="SET domain"/>
    <property type="match status" value="1"/>
</dbReference>
<dbReference type="InterPro" id="IPR003616">
    <property type="entry name" value="Post-SET_dom"/>
</dbReference>
<evidence type="ECO:0000256" key="16">
    <source>
        <dbReference type="ARBA" id="ARBA00022853"/>
    </source>
</evidence>
<dbReference type="InterPro" id="IPR050777">
    <property type="entry name" value="SET2_Histone-Lys_MeTrsfase"/>
</dbReference>
<dbReference type="FunFam" id="3.30.40.10:FF:000025">
    <property type="entry name" value="Histone-lysine N-methyltransferase"/>
    <property type="match status" value="1"/>
</dbReference>
<evidence type="ECO:0000256" key="22">
    <source>
        <dbReference type="ARBA" id="ARBA00066810"/>
    </source>
</evidence>
<dbReference type="InterPro" id="IPR011011">
    <property type="entry name" value="Znf_FYVE_PHD"/>
</dbReference>
<keyword evidence="33" id="KW-1185">Reference proteome</keyword>
<dbReference type="InterPro" id="IPR000313">
    <property type="entry name" value="PWWP_dom"/>
</dbReference>
<feature type="compositionally biased region" description="Basic and acidic residues" evidence="26">
    <location>
        <begin position="1809"/>
        <end position="1821"/>
    </location>
</feature>
<dbReference type="InterPro" id="IPR059153">
    <property type="entry name" value="NSD_PHD-1st"/>
</dbReference>
<keyword evidence="5" id="KW-0678">Repressor</keyword>
<evidence type="ECO:0000256" key="5">
    <source>
        <dbReference type="ARBA" id="ARBA00022491"/>
    </source>
</evidence>
<feature type="region of interest" description="Disordered" evidence="26">
    <location>
        <begin position="1878"/>
        <end position="1913"/>
    </location>
</feature>
<feature type="domain" description="PHD-type" evidence="27">
    <location>
        <begin position="752"/>
        <end position="796"/>
    </location>
</feature>
<evidence type="ECO:0000256" key="2">
    <source>
        <dbReference type="ARBA" id="ARBA00004286"/>
    </source>
</evidence>
<dbReference type="Pfam" id="PF22908">
    <property type="entry name" value="PHD_NSD"/>
    <property type="match status" value="1"/>
</dbReference>
<dbReference type="InterPro" id="IPR041306">
    <property type="entry name" value="C5HCH"/>
</dbReference>
<dbReference type="InterPro" id="IPR055198">
    <property type="entry name" value="NSD_PHD"/>
</dbReference>
<proteinExistence type="predicted"/>
<feature type="region of interest" description="Disordered" evidence="26">
    <location>
        <begin position="1270"/>
        <end position="1307"/>
    </location>
</feature>
<dbReference type="InterPro" id="IPR001214">
    <property type="entry name" value="SET_dom"/>
</dbReference>
<feature type="domain" description="PHD-type" evidence="27">
    <location>
        <begin position="588"/>
        <end position="634"/>
    </location>
</feature>
<feature type="compositionally biased region" description="Basic and acidic residues" evidence="26">
    <location>
        <begin position="1845"/>
        <end position="1854"/>
    </location>
</feature>
<keyword evidence="10" id="KW-0949">S-adenosyl-L-methionine</keyword>
<feature type="compositionally biased region" description="Basic and acidic residues" evidence="26">
    <location>
        <begin position="1894"/>
        <end position="1905"/>
    </location>
</feature>
<dbReference type="SMART" id="SM00293">
    <property type="entry name" value="PWWP"/>
    <property type="match status" value="2"/>
</dbReference>
<feature type="region of interest" description="Disordered" evidence="26">
    <location>
        <begin position="1797"/>
        <end position="1854"/>
    </location>
</feature>
<dbReference type="Pfam" id="PF00855">
    <property type="entry name" value="PWWP"/>
    <property type="match status" value="2"/>
</dbReference>
<dbReference type="FunFam" id="2.170.270.10:FF:000002">
    <property type="entry name" value="Histone-lysine N-methyltransferase"/>
    <property type="match status" value="1"/>
</dbReference>
<dbReference type="GO" id="GO:0016922">
    <property type="term" value="F:nuclear receptor binding"/>
    <property type="evidence" value="ECO:0007669"/>
    <property type="project" value="UniProtKB-ARBA"/>
</dbReference>
<protein>
    <recommendedName>
        <fullName evidence="3">Histone-lysine N-methyltransferase, H3 lysine-36 specific</fullName>
        <ecNumber evidence="22">2.1.1.357</ecNumber>
    </recommendedName>
    <alternativeName>
        <fullName evidence="23">H3-K36-HMTase</fullName>
    </alternativeName>
    <alternativeName>
        <fullName evidence="24">Nuclear receptor-binding SET domain-containing protein 1</fullName>
    </alternativeName>
</protein>
<evidence type="ECO:0000256" key="19">
    <source>
        <dbReference type="ARBA" id="ARBA00023163"/>
    </source>
</evidence>
<feature type="region of interest" description="Disordered" evidence="26">
    <location>
        <begin position="514"/>
        <end position="577"/>
    </location>
</feature>
<keyword evidence="12" id="KW-0677">Repeat</keyword>
<dbReference type="Pfam" id="PF00856">
    <property type="entry name" value="SET"/>
    <property type="match status" value="1"/>
</dbReference>
<dbReference type="Pfam" id="PF17907">
    <property type="entry name" value="AWS"/>
    <property type="match status" value="1"/>
</dbReference>
<gene>
    <name evidence="32" type="ORF">SMAX5B_008827</name>
</gene>
<evidence type="ECO:0000256" key="1">
    <source>
        <dbReference type="ARBA" id="ARBA00004123"/>
    </source>
</evidence>
<dbReference type="PANTHER" id="PTHR22884">
    <property type="entry name" value="SET DOMAIN PROTEINS"/>
    <property type="match status" value="1"/>
</dbReference>
<keyword evidence="13 25" id="KW-0863">Zinc-finger</keyword>
<dbReference type="GO" id="GO:0003712">
    <property type="term" value="F:transcription coregulator activity"/>
    <property type="evidence" value="ECO:0007669"/>
    <property type="project" value="UniProtKB-ARBA"/>
</dbReference>
<dbReference type="InterPro" id="IPR019787">
    <property type="entry name" value="Znf_PHD-finger"/>
</dbReference>
<dbReference type="SMART" id="SM00317">
    <property type="entry name" value="SET"/>
    <property type="match status" value="1"/>
</dbReference>
<comment type="subcellular location">
    <subcellularLocation>
        <location evidence="2">Chromosome</location>
    </subcellularLocation>
    <subcellularLocation>
        <location evidence="1">Nucleus</location>
    </subcellularLocation>
</comment>
<dbReference type="SUPFAM" id="SSF63748">
    <property type="entry name" value="Tudor/PWWP/MBT"/>
    <property type="match status" value="2"/>
</dbReference>
<dbReference type="InterPro" id="IPR006560">
    <property type="entry name" value="AWS_dom"/>
</dbReference>
<keyword evidence="15" id="KW-0832">Ubl conjugation</keyword>
<feature type="region of interest" description="Disordered" evidence="26">
    <location>
        <begin position="1379"/>
        <end position="1403"/>
    </location>
</feature>
<feature type="compositionally biased region" description="Polar residues" evidence="26">
    <location>
        <begin position="454"/>
        <end position="465"/>
    </location>
</feature>
<dbReference type="PROSITE" id="PS50280">
    <property type="entry name" value="SET"/>
    <property type="match status" value="1"/>
</dbReference>
<dbReference type="Pfam" id="PF17982">
    <property type="entry name" value="C5HCH"/>
    <property type="match status" value="1"/>
</dbReference>
<feature type="domain" description="Post-SET" evidence="30">
    <location>
        <begin position="1111"/>
        <end position="1127"/>
    </location>
</feature>
<accession>A0A2U9C6K9</accession>
<evidence type="ECO:0000259" key="29">
    <source>
        <dbReference type="PROSITE" id="PS50812"/>
    </source>
</evidence>
<dbReference type="Proteomes" id="UP000246464">
    <property type="component" value="Chromosome 13"/>
</dbReference>
<dbReference type="GO" id="GO:0005694">
    <property type="term" value="C:chromosome"/>
    <property type="evidence" value="ECO:0007669"/>
    <property type="project" value="UniProtKB-SubCell"/>
</dbReference>
<evidence type="ECO:0000256" key="12">
    <source>
        <dbReference type="ARBA" id="ARBA00022737"/>
    </source>
</evidence>
<feature type="region of interest" description="Disordered" evidence="26">
    <location>
        <begin position="1550"/>
        <end position="1576"/>
    </location>
</feature>
<dbReference type="PROSITE" id="PS50868">
    <property type="entry name" value="POST_SET"/>
    <property type="match status" value="1"/>
</dbReference>
<keyword evidence="16" id="KW-0156">Chromatin regulator</keyword>
<feature type="region of interest" description="Disordered" evidence="26">
    <location>
        <begin position="451"/>
        <end position="499"/>
    </location>
</feature>
<keyword evidence="17" id="KW-0805">Transcription regulation</keyword>
<dbReference type="EC" id="2.1.1.357" evidence="22"/>
<dbReference type="CDD" id="cd20161">
    <property type="entry name" value="PWWP_NSD1_rpt1"/>
    <property type="match status" value="1"/>
</dbReference>
<evidence type="ECO:0000256" key="18">
    <source>
        <dbReference type="ARBA" id="ARBA00023159"/>
    </source>
</evidence>
<dbReference type="GO" id="GO:0005654">
    <property type="term" value="C:nucleoplasm"/>
    <property type="evidence" value="ECO:0007669"/>
    <property type="project" value="UniProtKB-ARBA"/>
</dbReference>
<evidence type="ECO:0000256" key="11">
    <source>
        <dbReference type="ARBA" id="ARBA00022723"/>
    </source>
</evidence>
<evidence type="ECO:0000256" key="17">
    <source>
        <dbReference type="ARBA" id="ARBA00023015"/>
    </source>
</evidence>
<dbReference type="SMART" id="SM00249">
    <property type="entry name" value="PHD"/>
    <property type="match status" value="4"/>
</dbReference>
<dbReference type="GO" id="GO:0140954">
    <property type="term" value="F:histone H3K36 dimethyltransferase activity"/>
    <property type="evidence" value="ECO:0007669"/>
    <property type="project" value="UniProtKB-EC"/>
</dbReference>
<keyword evidence="4" id="KW-0158">Chromosome</keyword>
<evidence type="ECO:0000256" key="14">
    <source>
        <dbReference type="ARBA" id="ARBA00022833"/>
    </source>
</evidence>
<dbReference type="GO" id="GO:0032259">
    <property type="term" value="P:methylation"/>
    <property type="evidence" value="ECO:0007669"/>
    <property type="project" value="UniProtKB-KW"/>
</dbReference>
<evidence type="ECO:0000259" key="31">
    <source>
        <dbReference type="PROSITE" id="PS51215"/>
    </source>
</evidence>
<keyword evidence="18" id="KW-0010">Activator</keyword>
<feature type="domain" description="PWWP" evidence="29">
    <location>
        <begin position="169"/>
        <end position="235"/>
    </location>
</feature>
<evidence type="ECO:0000256" key="7">
    <source>
        <dbReference type="ARBA" id="ARBA00022553"/>
    </source>
</evidence>
<dbReference type="PROSITE" id="PS50016">
    <property type="entry name" value="ZF_PHD_2"/>
    <property type="match status" value="2"/>
</dbReference>
<feature type="region of interest" description="Disordered" evidence="26">
    <location>
        <begin position="125"/>
        <end position="161"/>
    </location>
</feature>
<keyword evidence="6" id="KW-1017">Isopeptide bond</keyword>
<dbReference type="InterPro" id="IPR046341">
    <property type="entry name" value="SET_dom_sf"/>
</dbReference>
<dbReference type="InterPro" id="IPR013083">
    <property type="entry name" value="Znf_RING/FYVE/PHD"/>
</dbReference>
<evidence type="ECO:0000256" key="9">
    <source>
        <dbReference type="ARBA" id="ARBA00022679"/>
    </source>
</evidence>
<dbReference type="GO" id="GO:0006355">
    <property type="term" value="P:regulation of DNA-templated transcription"/>
    <property type="evidence" value="ECO:0007669"/>
    <property type="project" value="UniProtKB-ARBA"/>
</dbReference>
<dbReference type="FunFam" id="2.30.30.140:FF:000004">
    <property type="entry name" value="Histone-lysine N-methyltransferase"/>
    <property type="match status" value="1"/>
</dbReference>
<dbReference type="PROSITE" id="PS01359">
    <property type="entry name" value="ZF_PHD_1"/>
    <property type="match status" value="1"/>
</dbReference>
<feature type="region of interest" description="Disordered" evidence="26">
    <location>
        <begin position="47"/>
        <end position="89"/>
    </location>
</feature>
<feature type="compositionally biased region" description="Basic residues" evidence="26">
    <location>
        <begin position="1822"/>
        <end position="1834"/>
    </location>
</feature>
<evidence type="ECO:0000259" key="28">
    <source>
        <dbReference type="PROSITE" id="PS50280"/>
    </source>
</evidence>
<feature type="compositionally biased region" description="Basic and acidic residues" evidence="26">
    <location>
        <begin position="47"/>
        <end position="63"/>
    </location>
</feature>
<evidence type="ECO:0000259" key="27">
    <source>
        <dbReference type="PROSITE" id="PS50016"/>
    </source>
</evidence>
<evidence type="ECO:0000256" key="23">
    <source>
        <dbReference type="ARBA" id="ARBA00080495"/>
    </source>
</evidence>
<keyword evidence="11" id="KW-0479">Metal-binding</keyword>
<name>A0A2U9C6K9_SCOMX</name>
<sequence length="1913" mass="215912">MAECHYLHYSPCAPAFTVSPDSVQGCSPIPNGYLHFESTLFDSGDLKEKHEEGGHRGSEDLAPFHRSQKLSRDRTVAAGEAPSGTRMDRRAYKPTVFNLMSKTISELNPTLSPSALPEITMRDGWSLGEESDSDGELASPDPGLISPAGTNSNSNSPKKKTLPTVKYLEGDLVWAKFNRRPWWPCQLTCDPDQGTHTKMKVPSHRPCRMYFLETVGETVECAWVPGNAIVPFEGGHQFADLPVLRRRGKQKEKDYKYTIPKSLLTAWKVKSSVVTNVTNPFHTTTRALKEEPKDSPYADLDSVPMLHRPKRTAVSPTQDVDELVRKEHGPTKAKTKFTEKVNQYAHNDNCPSNKCTNAPIKTEMSPIWEYPINASSSADHSSPKRRARKPDKKLIRNGSLMKSKSVPGSRPPVAADPSTGYLDKNSESTLAPKKRWKLVKEAFDNKGEVLSEVSEMNGSYATSASPDLDLDLEKQEENDSSDTAGHSENKRLRKPTKRLLESTEEYEQIFSLKKKSKKNTLESSKTVESVKKEKPEPNTSSAPAEASRPSESKGVLAPNRPPSPRASKTPKPETEMEATKIGASSLKENVCQVCERTGDLLMCDGHCYGAYHPQCIGLSVAPRGKFLCHECKTGVHTCFVCKKSGNGVKRCIIPLCGKFYHTDCILAYSATQPHNKGFRCTLHVCLSCHITNPLNVCSSKGRLARCVRCPVAYHANDNCMAAGSLVLANNSFLCPNHFTPRKGCKNHEHINVSWCFVCSEGGSLLCCEACPAAFHRECLNIEMPQGNWFCNDCKSGKRPRIKDILWVKWGRYRWWPAEVCLAKDVPNNILRMKHEVGEFPVQFFGSKDFVWTYQARVFPYMEGDTHNIEKMGKGADAVYKKALTEAAERFRELQIEKEMRQLQEDRKNDKKPPPYRHIKVNRPIGKVQIITADLSEIPRCNCKASDENPCGIDSECINRMLMYECHPQVCVAGERCQNQTFTKRQYTTVEIFRTLSRGWGLRGVSDIKKGAFVSEYVGEVIDEEECRARIRHAQENDICNFYMLTLDKDRIIDAGPKGNQARFMNHCCQPNCETQKWTVNGDTRVGLFALQDIPKGVELTFNYNLECLGNGKTACKCGAPNCSGFLGVRPKNQPPAEKLKEGKRRVSMKKKTKQVVTKEREDECFSCGDGGQIVSCKKPGCPKVYHADCLNLAKRPAGRWECPWHQCDICGKEAASFCEMCPSSYCKEHREGMLFISKLDGKLSCSEHDPCGPDPLEPGEIREYVPNTTSMRPGAMAVPGTPSLVPDSRRDGSASPVSSPAGQAVLGRLEPPPRLYINTKTATSSFIPSNRSYLTDRTDGSVMTEQPGVSTESIVGSSEGIVGLDEPKKMTREDWRKKKELEEQRKLGNAPAEVDEEGKDINPHIPQYISSVPWYIDPSKRPTLKHQRPQPEIQEQFSTIGEWYKRGVQEKTVTTKFRKGACENCGAVTHQKKECFERPRKVGAKHTGRAIAPDEHSQVQLDLDYDGKRDRWNGYDPEEHQRIVEEYAKVDLAKRTLKAHKLQDELASGKLDQSEWEHDSEDEDEDKYADDIDMPGQNFDSKRRITVRNLRIREDTAKYLRNLDPNSAYYDPKTRAMRENPYLTGMNPDEVVYAGDNFARYTGDTITMAQTQLFAWEAYERGSEVHLQADPTKLELLHRSFKVKKEDFKEEQRESILEKYGGEKHLDAPPRELLLAQTEDYVEYSRHGAVLKGLQKAVARSKYEEDVLNNNHTCIWGSYWVDGCWGYKCCHSMVKQSYCTGETGITVNTTDCVPFEEGLTEPQQEEEEPKSLLEMHRDKMKDKKKKKKSKKNKKRGSDGSDSEDEEKKKEKLKKALDAEDKWVKHVDAIMQLDERKRPYSSLQEVKAPTEEEMEAFRMKRAREDDPMAIFLGQ</sequence>
<dbReference type="GO" id="GO:0008270">
    <property type="term" value="F:zinc ion binding"/>
    <property type="evidence" value="ECO:0007669"/>
    <property type="project" value="UniProtKB-KW"/>
</dbReference>
<keyword evidence="14" id="KW-0862">Zinc</keyword>
<dbReference type="InterPro" id="IPR001965">
    <property type="entry name" value="Znf_PHD"/>
</dbReference>
<dbReference type="Gene3D" id="2.30.30.140">
    <property type="match status" value="2"/>
</dbReference>
<feature type="domain" description="SET" evidence="28">
    <location>
        <begin position="987"/>
        <end position="1104"/>
    </location>
</feature>
<evidence type="ECO:0000259" key="30">
    <source>
        <dbReference type="PROSITE" id="PS50868"/>
    </source>
</evidence>
<evidence type="ECO:0000256" key="13">
    <source>
        <dbReference type="ARBA" id="ARBA00022771"/>
    </source>
</evidence>
<comment type="catalytic activity">
    <reaction evidence="21">
        <text>L-lysyl(36)-[histone H3] + 2 S-adenosyl-L-methionine = N(6),N(6)-dimethyl-L-lysyl(36)-[histone H3] + 2 S-adenosyl-L-homocysteine + 2 H(+)</text>
        <dbReference type="Rhea" id="RHEA:60308"/>
        <dbReference type="Rhea" id="RHEA-COMP:9785"/>
        <dbReference type="Rhea" id="RHEA-COMP:9787"/>
        <dbReference type="ChEBI" id="CHEBI:15378"/>
        <dbReference type="ChEBI" id="CHEBI:29969"/>
        <dbReference type="ChEBI" id="CHEBI:57856"/>
        <dbReference type="ChEBI" id="CHEBI:59789"/>
        <dbReference type="ChEBI" id="CHEBI:61976"/>
        <dbReference type="EC" id="2.1.1.357"/>
    </reaction>
</comment>
<dbReference type="FunFam" id="3.30.40.10:FF:000093">
    <property type="entry name" value="Histone-lysine N-methyltransferase"/>
    <property type="match status" value="1"/>
</dbReference>
<keyword evidence="19" id="KW-0804">Transcription</keyword>
<dbReference type="InterPro" id="IPR021715">
    <property type="entry name" value="Slu7_dom"/>
</dbReference>
<evidence type="ECO:0000256" key="26">
    <source>
        <dbReference type="SAM" id="MobiDB-lite"/>
    </source>
</evidence>
<dbReference type="SMART" id="SM00508">
    <property type="entry name" value="PostSET"/>
    <property type="match status" value="1"/>
</dbReference>
<evidence type="ECO:0000256" key="24">
    <source>
        <dbReference type="ARBA" id="ARBA00081785"/>
    </source>
</evidence>
<feature type="domain" description="AWS" evidence="31">
    <location>
        <begin position="935"/>
        <end position="985"/>
    </location>
</feature>
<evidence type="ECO:0000313" key="33">
    <source>
        <dbReference type="Proteomes" id="UP000246464"/>
    </source>
</evidence>
<dbReference type="Pfam" id="PF23011">
    <property type="entry name" value="PHD-1st_NSD"/>
    <property type="match status" value="1"/>
</dbReference>
<evidence type="ECO:0000256" key="8">
    <source>
        <dbReference type="ARBA" id="ARBA00022603"/>
    </source>
</evidence>
<evidence type="ECO:0000313" key="32">
    <source>
        <dbReference type="EMBL" id="AWP12195.1"/>
    </source>
</evidence>